<feature type="signal peptide" evidence="1">
    <location>
        <begin position="1"/>
        <end position="17"/>
    </location>
</feature>
<dbReference type="KEGG" id="nti:DNFV4_04069"/>
<protein>
    <submittedName>
        <fullName evidence="2">Uncharacterized protein</fullName>
    </submittedName>
</protein>
<dbReference type="Proteomes" id="UP001179121">
    <property type="component" value="Chromosome"/>
</dbReference>
<keyword evidence="3" id="KW-1185">Reference proteome</keyword>
<evidence type="ECO:0000256" key="1">
    <source>
        <dbReference type="SAM" id="SignalP"/>
    </source>
</evidence>
<keyword evidence="1" id="KW-0732">Signal</keyword>
<evidence type="ECO:0000313" key="3">
    <source>
        <dbReference type="Proteomes" id="UP001179121"/>
    </source>
</evidence>
<gene>
    <name evidence="2" type="ORF">DNFV4_04069</name>
</gene>
<dbReference type="EMBL" id="OX365700">
    <property type="protein sequence ID" value="CAI4033628.1"/>
    <property type="molecule type" value="Genomic_DNA"/>
</dbReference>
<organism evidence="2 3">
    <name type="scientific">Nitrospira tepida</name>
    <dbReference type="NCBI Taxonomy" id="2973512"/>
    <lineage>
        <taxon>Bacteria</taxon>
        <taxon>Pseudomonadati</taxon>
        <taxon>Nitrospirota</taxon>
        <taxon>Nitrospiria</taxon>
        <taxon>Nitrospirales</taxon>
        <taxon>Nitrospiraceae</taxon>
        <taxon>Nitrospira</taxon>
    </lineage>
</organism>
<name>A0AA86N2M6_9BACT</name>
<proteinExistence type="predicted"/>
<reference evidence="2" key="1">
    <citation type="submission" date="2022-10" db="EMBL/GenBank/DDBJ databases">
        <authorList>
            <person name="Koch H."/>
        </authorList>
    </citation>
    <scope>NUCLEOTIDE SEQUENCE</scope>
    <source>
        <strain evidence="2">DNF</strain>
    </source>
</reference>
<sequence>MLSLGLSVGLLICTATAGHTEDLQLTPNVPIPEFQNRADDVRPYNFDAPPEGMFRSILTAQGYEEEPGFRRTHEIVPVNPRETFPPDTPAVYIVFQLHQHYQFFKVFGLCFPESVEGLDPKTVVTRDVMQIVSEDESGYLQLLPPSGGWKPGRYKVEIYAGEAVNDVTMFGTVRFSISTTAASHAQ</sequence>
<feature type="chain" id="PRO_5041706835" evidence="1">
    <location>
        <begin position="18"/>
        <end position="186"/>
    </location>
</feature>
<dbReference type="RefSeq" id="WP_289270996.1">
    <property type="nucleotide sequence ID" value="NZ_OX365700.1"/>
</dbReference>
<accession>A0AA86N2M6</accession>
<evidence type="ECO:0000313" key="2">
    <source>
        <dbReference type="EMBL" id="CAI4033628.1"/>
    </source>
</evidence>
<dbReference type="AlphaFoldDB" id="A0AA86N2M6"/>